<dbReference type="Proteomes" id="UP000032101">
    <property type="component" value="Unassembled WGS sequence"/>
</dbReference>
<evidence type="ECO:0000256" key="1">
    <source>
        <dbReference type="SAM" id="MobiDB-lite"/>
    </source>
</evidence>
<evidence type="ECO:0000313" key="3">
    <source>
        <dbReference type="Proteomes" id="UP000032101"/>
    </source>
</evidence>
<proteinExistence type="predicted"/>
<feature type="region of interest" description="Disordered" evidence="1">
    <location>
        <begin position="56"/>
        <end position="83"/>
    </location>
</feature>
<comment type="caution">
    <text evidence="2">The sequence shown here is derived from an EMBL/GenBank/DDBJ whole genome shotgun (WGS) entry which is preliminary data.</text>
</comment>
<protein>
    <submittedName>
        <fullName evidence="2">Uncharacterized protein</fullName>
    </submittedName>
</protein>
<gene>
    <name evidence="2" type="ORF">RL74_08260</name>
</gene>
<accession>A0A0D0PGZ6</accession>
<dbReference type="EMBL" id="JXNZ01000054">
    <property type="protein sequence ID" value="KIQ59882.1"/>
    <property type="molecule type" value="Genomic_DNA"/>
</dbReference>
<reference evidence="2 3" key="1">
    <citation type="submission" date="2015-01" db="EMBL/GenBank/DDBJ databases">
        <title>Draft Genome Sequence of the Biocontrol and Plant Growth-Promoting Rhizobacteria (PGPR) Pseudomonas fluorescens UM270.</title>
        <authorList>
            <person name="Hernandez-Salmeron J.E."/>
            <person name="Santoyo G."/>
            <person name="Moreno-Hagelsieb G."/>
            <person name="Hernandez-Leon R."/>
        </authorList>
    </citation>
    <scope>NUCLEOTIDE SEQUENCE [LARGE SCALE GENOMIC DNA]</scope>
    <source>
        <strain evidence="2 3">UM270</strain>
    </source>
</reference>
<name>A0A0D0PGZ6_PSEFL</name>
<evidence type="ECO:0000313" key="2">
    <source>
        <dbReference type="EMBL" id="KIQ59882.1"/>
    </source>
</evidence>
<dbReference type="OrthoDB" id="7029667at2"/>
<organism evidence="2 3">
    <name type="scientific">Pseudomonas fluorescens</name>
    <dbReference type="NCBI Taxonomy" id="294"/>
    <lineage>
        <taxon>Bacteria</taxon>
        <taxon>Pseudomonadati</taxon>
        <taxon>Pseudomonadota</taxon>
        <taxon>Gammaproteobacteria</taxon>
        <taxon>Pseudomonadales</taxon>
        <taxon>Pseudomonadaceae</taxon>
        <taxon>Pseudomonas</taxon>
    </lineage>
</organism>
<sequence length="83" mass="8691">MRIIKALLLPFLLILSLIGVDRLAGKHKTSKHPQPSVGAGLLAKAAVLSMPMQADPSLSRASPLPQRNCGVHEGCASVPTTGR</sequence>
<dbReference type="AlphaFoldDB" id="A0A0D0PGZ6"/>
<dbReference type="PATRIC" id="fig|294.124.peg.1702"/>